<sequence>MKKITKQILIWTFVVIGFGIIGYVGFVGYVLYSFGSGCGMDDGPFKAVLIDPVELTTNTERFEVSDNGTLILENRNDTLSPIFTLVENGNVKWRLDTDTRNTKGYESTRIWKISSVEVTKDTDPIKLNFTAHWTYGAEAGSIQIDREDGENSFCLSW</sequence>
<keyword evidence="1" id="KW-0812">Transmembrane</keyword>
<dbReference type="Proteomes" id="UP000324376">
    <property type="component" value="Unassembled WGS sequence"/>
</dbReference>
<evidence type="ECO:0000313" key="2">
    <source>
        <dbReference type="EMBL" id="TYP70883.1"/>
    </source>
</evidence>
<name>A0A5S5BYY1_9FLAO</name>
<keyword evidence="1" id="KW-0472">Membrane</keyword>
<proteinExistence type="predicted"/>
<comment type="caution">
    <text evidence="2">The sequence shown here is derived from an EMBL/GenBank/DDBJ whole genome shotgun (WGS) entry which is preliminary data.</text>
</comment>
<dbReference type="OrthoDB" id="1188478at2"/>
<dbReference type="EMBL" id="VNHU01000011">
    <property type="protein sequence ID" value="TYP70883.1"/>
    <property type="molecule type" value="Genomic_DNA"/>
</dbReference>
<reference evidence="2 3" key="1">
    <citation type="submission" date="2019-07" db="EMBL/GenBank/DDBJ databases">
        <title>Genomic Encyclopedia of Archaeal and Bacterial Type Strains, Phase II (KMG-II): from individual species to whole genera.</title>
        <authorList>
            <person name="Goeker M."/>
        </authorList>
    </citation>
    <scope>NUCLEOTIDE SEQUENCE [LARGE SCALE GENOMIC DNA]</scope>
    <source>
        <strain evidence="2 3">DSM 17527</strain>
    </source>
</reference>
<keyword evidence="1" id="KW-1133">Transmembrane helix</keyword>
<keyword evidence="3" id="KW-1185">Reference proteome</keyword>
<feature type="transmembrane region" description="Helical" evidence="1">
    <location>
        <begin position="9"/>
        <end position="32"/>
    </location>
</feature>
<evidence type="ECO:0000256" key="1">
    <source>
        <dbReference type="SAM" id="Phobius"/>
    </source>
</evidence>
<protein>
    <submittedName>
        <fullName evidence="2">Uncharacterized protein</fullName>
    </submittedName>
</protein>
<gene>
    <name evidence="2" type="ORF">BD809_11151</name>
</gene>
<evidence type="ECO:0000313" key="3">
    <source>
        <dbReference type="Proteomes" id="UP000324376"/>
    </source>
</evidence>
<organism evidence="2 3">
    <name type="scientific">Aquimarina intermedia</name>
    <dbReference type="NCBI Taxonomy" id="350814"/>
    <lineage>
        <taxon>Bacteria</taxon>
        <taxon>Pseudomonadati</taxon>
        <taxon>Bacteroidota</taxon>
        <taxon>Flavobacteriia</taxon>
        <taxon>Flavobacteriales</taxon>
        <taxon>Flavobacteriaceae</taxon>
        <taxon>Aquimarina</taxon>
    </lineage>
</organism>
<dbReference type="AlphaFoldDB" id="A0A5S5BYY1"/>
<accession>A0A5S5BYY1</accession>
<dbReference type="RefSeq" id="WP_148783589.1">
    <property type="nucleotide sequence ID" value="NZ_VNHU01000011.1"/>
</dbReference>